<dbReference type="EMBL" id="LXQA010542494">
    <property type="protein sequence ID" value="MCI58214.1"/>
    <property type="molecule type" value="Genomic_DNA"/>
</dbReference>
<evidence type="ECO:0000313" key="2">
    <source>
        <dbReference type="Proteomes" id="UP000265520"/>
    </source>
</evidence>
<protein>
    <submittedName>
        <fullName evidence="1">Uncharacterized protein</fullName>
    </submittedName>
</protein>
<name>A0A392TCA7_9FABA</name>
<organism evidence="1 2">
    <name type="scientific">Trifolium medium</name>
    <dbReference type="NCBI Taxonomy" id="97028"/>
    <lineage>
        <taxon>Eukaryota</taxon>
        <taxon>Viridiplantae</taxon>
        <taxon>Streptophyta</taxon>
        <taxon>Embryophyta</taxon>
        <taxon>Tracheophyta</taxon>
        <taxon>Spermatophyta</taxon>
        <taxon>Magnoliopsida</taxon>
        <taxon>eudicotyledons</taxon>
        <taxon>Gunneridae</taxon>
        <taxon>Pentapetalae</taxon>
        <taxon>rosids</taxon>
        <taxon>fabids</taxon>
        <taxon>Fabales</taxon>
        <taxon>Fabaceae</taxon>
        <taxon>Papilionoideae</taxon>
        <taxon>50 kb inversion clade</taxon>
        <taxon>NPAAA clade</taxon>
        <taxon>Hologalegina</taxon>
        <taxon>IRL clade</taxon>
        <taxon>Trifolieae</taxon>
        <taxon>Trifolium</taxon>
    </lineage>
</organism>
<dbReference type="Proteomes" id="UP000265520">
    <property type="component" value="Unassembled WGS sequence"/>
</dbReference>
<proteinExistence type="predicted"/>
<dbReference type="AlphaFoldDB" id="A0A392TCA7"/>
<keyword evidence="2" id="KW-1185">Reference proteome</keyword>
<sequence length="45" mass="5210">MVDSRNLVIMRVSGSHYRNKERHSLRCEVATAVLVDKRRCEPISP</sequence>
<comment type="caution">
    <text evidence="1">The sequence shown here is derived from an EMBL/GenBank/DDBJ whole genome shotgun (WGS) entry which is preliminary data.</text>
</comment>
<feature type="non-terminal residue" evidence="1">
    <location>
        <position position="45"/>
    </location>
</feature>
<evidence type="ECO:0000313" key="1">
    <source>
        <dbReference type="EMBL" id="MCI58214.1"/>
    </source>
</evidence>
<accession>A0A392TCA7</accession>
<reference evidence="1 2" key="1">
    <citation type="journal article" date="2018" name="Front. Plant Sci.">
        <title>Red Clover (Trifolium pratense) and Zigzag Clover (T. medium) - A Picture of Genomic Similarities and Differences.</title>
        <authorList>
            <person name="Dluhosova J."/>
            <person name="Istvanek J."/>
            <person name="Nedelnik J."/>
            <person name="Repkova J."/>
        </authorList>
    </citation>
    <scope>NUCLEOTIDE SEQUENCE [LARGE SCALE GENOMIC DNA]</scope>
    <source>
        <strain evidence="2">cv. 10/8</strain>
        <tissue evidence="1">Leaf</tissue>
    </source>
</reference>